<reference evidence="1 2" key="1">
    <citation type="submission" date="2019-05" db="EMBL/GenBank/DDBJ databases">
        <title>Another draft genome of Portunus trituberculatus and its Hox gene families provides insights of decapod evolution.</title>
        <authorList>
            <person name="Jeong J.-H."/>
            <person name="Song I."/>
            <person name="Kim S."/>
            <person name="Choi T."/>
            <person name="Kim D."/>
            <person name="Ryu S."/>
            <person name="Kim W."/>
        </authorList>
    </citation>
    <scope>NUCLEOTIDE SEQUENCE [LARGE SCALE GENOMIC DNA]</scope>
    <source>
        <tissue evidence="1">Muscle</tissue>
    </source>
</reference>
<dbReference type="EMBL" id="VSRR010074418">
    <property type="protein sequence ID" value="MPC87405.1"/>
    <property type="molecule type" value="Genomic_DNA"/>
</dbReference>
<dbReference type="Proteomes" id="UP000324222">
    <property type="component" value="Unassembled WGS sequence"/>
</dbReference>
<gene>
    <name evidence="1" type="ORF">E2C01_082266</name>
</gene>
<dbReference type="AlphaFoldDB" id="A0A5B7IY04"/>
<keyword evidence="2" id="KW-1185">Reference proteome</keyword>
<proteinExistence type="predicted"/>
<organism evidence="1 2">
    <name type="scientific">Portunus trituberculatus</name>
    <name type="common">Swimming crab</name>
    <name type="synonym">Neptunus trituberculatus</name>
    <dbReference type="NCBI Taxonomy" id="210409"/>
    <lineage>
        <taxon>Eukaryota</taxon>
        <taxon>Metazoa</taxon>
        <taxon>Ecdysozoa</taxon>
        <taxon>Arthropoda</taxon>
        <taxon>Crustacea</taxon>
        <taxon>Multicrustacea</taxon>
        <taxon>Malacostraca</taxon>
        <taxon>Eumalacostraca</taxon>
        <taxon>Eucarida</taxon>
        <taxon>Decapoda</taxon>
        <taxon>Pleocyemata</taxon>
        <taxon>Brachyura</taxon>
        <taxon>Eubrachyura</taxon>
        <taxon>Portunoidea</taxon>
        <taxon>Portunidae</taxon>
        <taxon>Portuninae</taxon>
        <taxon>Portunus</taxon>
    </lineage>
</organism>
<evidence type="ECO:0000313" key="1">
    <source>
        <dbReference type="EMBL" id="MPC87405.1"/>
    </source>
</evidence>
<accession>A0A5B7IY04</accession>
<comment type="caution">
    <text evidence="1">The sequence shown here is derived from an EMBL/GenBank/DDBJ whole genome shotgun (WGS) entry which is preliminary data.</text>
</comment>
<protein>
    <submittedName>
        <fullName evidence="1">Uncharacterized protein</fullName>
    </submittedName>
</protein>
<sequence length="58" mass="6080">MRRGADTGKTDGVCSHRRAVLVVPSPPQSHASLSGIPFTVQPQGANERVSWLGVVAVV</sequence>
<name>A0A5B7IY04_PORTR</name>
<evidence type="ECO:0000313" key="2">
    <source>
        <dbReference type="Proteomes" id="UP000324222"/>
    </source>
</evidence>